<keyword evidence="3" id="KW-1185">Reference proteome</keyword>
<name>A0A8J3I0W1_9CHLR</name>
<organism evidence="2 3">
    <name type="scientific">Ktedonospora formicarum</name>
    <dbReference type="NCBI Taxonomy" id="2778364"/>
    <lineage>
        <taxon>Bacteria</taxon>
        <taxon>Bacillati</taxon>
        <taxon>Chloroflexota</taxon>
        <taxon>Ktedonobacteria</taxon>
        <taxon>Ktedonobacterales</taxon>
        <taxon>Ktedonobacteraceae</taxon>
        <taxon>Ktedonospora</taxon>
    </lineage>
</organism>
<dbReference type="GO" id="GO:0008233">
    <property type="term" value="F:peptidase activity"/>
    <property type="evidence" value="ECO:0007669"/>
    <property type="project" value="UniProtKB-KW"/>
</dbReference>
<gene>
    <name evidence="2" type="primary">yoaZ</name>
    <name evidence="2" type="ORF">KSX_49240</name>
</gene>
<keyword evidence="2" id="KW-0378">Hydrolase</keyword>
<dbReference type="PANTHER" id="PTHR43130">
    <property type="entry name" value="ARAC-FAMILY TRANSCRIPTIONAL REGULATOR"/>
    <property type="match status" value="1"/>
</dbReference>
<dbReference type="Pfam" id="PF01965">
    <property type="entry name" value="DJ-1_PfpI"/>
    <property type="match status" value="1"/>
</dbReference>
<dbReference type="CDD" id="cd03140">
    <property type="entry name" value="GATase1_PfpI_3"/>
    <property type="match status" value="1"/>
</dbReference>
<evidence type="ECO:0000313" key="2">
    <source>
        <dbReference type="EMBL" id="GHO46761.1"/>
    </source>
</evidence>
<dbReference type="Gene3D" id="3.40.50.880">
    <property type="match status" value="1"/>
</dbReference>
<keyword evidence="2" id="KW-0645">Protease</keyword>
<sequence length="208" mass="22673">MQQKQRIVHLFVYDTFSDWEPAYAIAALNNPSWQSRYCVRTVGVSREPIKTIGGLTIIPDMALAELTPAQSAMLILTGGEGWTEGKRDQALECARAFLETGVPVAAICGAVDGLACAGLLDDRRHTGNIIDALKATGYRGEALYQQERAFTDGDLITAGATASLEFAYHILKRLEVYTPEALEAWYGLFKTGDPAYHFALMRALGIGV</sequence>
<dbReference type="InterPro" id="IPR002818">
    <property type="entry name" value="DJ-1/PfpI"/>
</dbReference>
<dbReference type="RefSeq" id="WP_220196118.1">
    <property type="nucleotide sequence ID" value="NZ_BNJF01000002.1"/>
</dbReference>
<evidence type="ECO:0000259" key="1">
    <source>
        <dbReference type="Pfam" id="PF01965"/>
    </source>
</evidence>
<dbReference type="GO" id="GO:0006355">
    <property type="term" value="P:regulation of DNA-templated transcription"/>
    <property type="evidence" value="ECO:0007669"/>
    <property type="project" value="TreeGrafter"/>
</dbReference>
<reference evidence="2" key="1">
    <citation type="submission" date="2020-10" db="EMBL/GenBank/DDBJ databases">
        <title>Taxonomic study of unclassified bacteria belonging to the class Ktedonobacteria.</title>
        <authorList>
            <person name="Yabe S."/>
            <person name="Wang C.M."/>
            <person name="Zheng Y."/>
            <person name="Sakai Y."/>
            <person name="Cavaletti L."/>
            <person name="Monciardini P."/>
            <person name="Donadio S."/>
        </authorList>
    </citation>
    <scope>NUCLEOTIDE SEQUENCE</scope>
    <source>
        <strain evidence="2">SOSP1-1</strain>
    </source>
</reference>
<proteinExistence type="predicted"/>
<dbReference type="EMBL" id="BNJF01000002">
    <property type="protein sequence ID" value="GHO46761.1"/>
    <property type="molecule type" value="Genomic_DNA"/>
</dbReference>
<dbReference type="InterPro" id="IPR029062">
    <property type="entry name" value="Class_I_gatase-like"/>
</dbReference>
<dbReference type="PANTHER" id="PTHR43130:SF3">
    <property type="entry name" value="HTH-TYPE TRANSCRIPTIONAL REGULATOR RV1931C"/>
    <property type="match status" value="1"/>
</dbReference>
<dbReference type="GO" id="GO:0006508">
    <property type="term" value="P:proteolysis"/>
    <property type="evidence" value="ECO:0007669"/>
    <property type="project" value="UniProtKB-KW"/>
</dbReference>
<protein>
    <submittedName>
        <fullName evidence="2">Putative protease YoaZ</fullName>
    </submittedName>
</protein>
<comment type="caution">
    <text evidence="2">The sequence shown here is derived from an EMBL/GenBank/DDBJ whole genome shotgun (WGS) entry which is preliminary data.</text>
</comment>
<dbReference type="Proteomes" id="UP000612362">
    <property type="component" value="Unassembled WGS sequence"/>
</dbReference>
<evidence type="ECO:0000313" key="3">
    <source>
        <dbReference type="Proteomes" id="UP000612362"/>
    </source>
</evidence>
<accession>A0A8J3I0W1</accession>
<dbReference type="InterPro" id="IPR052158">
    <property type="entry name" value="INH-QAR"/>
</dbReference>
<feature type="domain" description="DJ-1/PfpI" evidence="1">
    <location>
        <begin position="8"/>
        <end position="172"/>
    </location>
</feature>
<dbReference type="AlphaFoldDB" id="A0A8J3I0W1"/>
<dbReference type="SUPFAM" id="SSF52317">
    <property type="entry name" value="Class I glutamine amidotransferase-like"/>
    <property type="match status" value="1"/>
</dbReference>